<keyword evidence="3" id="KW-1185">Reference proteome</keyword>
<name>A0A3D8Q6X4_9EURO</name>
<dbReference type="EMBL" id="PVWQ01000027">
    <property type="protein sequence ID" value="RDW57563.1"/>
    <property type="molecule type" value="Genomic_DNA"/>
</dbReference>
<dbReference type="AlphaFoldDB" id="A0A3D8Q6X4"/>
<gene>
    <name evidence="2" type="ORF">DSM5745_11458</name>
</gene>
<accession>A0A3D8Q6X4</accession>
<dbReference type="RefSeq" id="XP_026597980.1">
    <property type="nucleotide sequence ID" value="XM_026753474.1"/>
</dbReference>
<evidence type="ECO:0000313" key="3">
    <source>
        <dbReference type="Proteomes" id="UP000256690"/>
    </source>
</evidence>
<feature type="region of interest" description="Disordered" evidence="1">
    <location>
        <begin position="164"/>
        <end position="201"/>
    </location>
</feature>
<organism evidence="2 3">
    <name type="scientific">Aspergillus mulundensis</name>
    <dbReference type="NCBI Taxonomy" id="1810919"/>
    <lineage>
        <taxon>Eukaryota</taxon>
        <taxon>Fungi</taxon>
        <taxon>Dikarya</taxon>
        <taxon>Ascomycota</taxon>
        <taxon>Pezizomycotina</taxon>
        <taxon>Eurotiomycetes</taxon>
        <taxon>Eurotiomycetidae</taxon>
        <taxon>Eurotiales</taxon>
        <taxon>Aspergillaceae</taxon>
        <taxon>Aspergillus</taxon>
        <taxon>Aspergillus subgen. Nidulantes</taxon>
    </lineage>
</organism>
<reference evidence="2 3" key="1">
    <citation type="journal article" date="2018" name="IMA Fungus">
        <title>IMA Genome-F 9: Draft genome sequence of Annulohypoxylon stygium, Aspergillus mulundensis, Berkeleyomyces basicola (syn. Thielaviopsis basicola), Ceratocystis smalleyi, two Cercospora beticola strains, Coleophoma cylindrospora, Fusarium fracticaudum, Phialophora cf. hyalina, and Morchella septimelata.</title>
        <authorList>
            <person name="Wingfield B.D."/>
            <person name="Bills G.F."/>
            <person name="Dong Y."/>
            <person name="Huang W."/>
            <person name="Nel W.J."/>
            <person name="Swalarsk-Parry B.S."/>
            <person name="Vaghefi N."/>
            <person name="Wilken P.M."/>
            <person name="An Z."/>
            <person name="de Beer Z.W."/>
            <person name="De Vos L."/>
            <person name="Chen L."/>
            <person name="Duong T.A."/>
            <person name="Gao Y."/>
            <person name="Hammerbacher A."/>
            <person name="Kikkert J.R."/>
            <person name="Li Y."/>
            <person name="Li H."/>
            <person name="Li K."/>
            <person name="Li Q."/>
            <person name="Liu X."/>
            <person name="Ma X."/>
            <person name="Naidoo K."/>
            <person name="Pethybridge S.J."/>
            <person name="Sun J."/>
            <person name="Steenkamp E.T."/>
            <person name="van der Nest M.A."/>
            <person name="van Wyk S."/>
            <person name="Wingfield M.J."/>
            <person name="Xiong C."/>
            <person name="Yue Q."/>
            <person name="Zhang X."/>
        </authorList>
    </citation>
    <scope>NUCLEOTIDE SEQUENCE [LARGE SCALE GENOMIC DNA]</scope>
    <source>
        <strain evidence="2 3">DSM 5745</strain>
    </source>
</reference>
<dbReference type="OrthoDB" id="77405at2759"/>
<comment type="caution">
    <text evidence="2">The sequence shown here is derived from an EMBL/GenBank/DDBJ whole genome shotgun (WGS) entry which is preliminary data.</text>
</comment>
<protein>
    <submittedName>
        <fullName evidence="2">Uncharacterized protein</fullName>
    </submittedName>
</protein>
<dbReference type="GeneID" id="38121828"/>
<dbReference type="Proteomes" id="UP000256690">
    <property type="component" value="Unassembled WGS sequence"/>
</dbReference>
<feature type="compositionally biased region" description="Polar residues" evidence="1">
    <location>
        <begin position="164"/>
        <end position="182"/>
    </location>
</feature>
<evidence type="ECO:0000313" key="2">
    <source>
        <dbReference type="EMBL" id="RDW57563.1"/>
    </source>
</evidence>
<sequence>MDYTVETAITEALKHLKNIEDHLRIHHQSTAANEIGKLSAKIGQAVKEVLLHFPQCANVIDLKHTNGSTADHAYPHHDVKQNASGGHYAMTSHGSPMLQKVWQALENEVRKEQNKLVNKPAHFEGLSLQTLLATPMPAVQPHSYAQVAGSITCPRREVPQLLSPKSMTSFSGSKVGQNSDDSGSIGDLMTFSASPTSEPPEEKAGIILVHGKMNAQMDVSSLRNITSHIKEGPLQEVLVEAHNRARIVFQHFSHASAFYQDDQESIGRDGIGRLGKDYRVELAEIVPWNDNHRLMNQPIRERRRLSFARKGLFSHPRNPIPGTLTREVWDRDMRSIAGPGNTVRLFVFNYGNATAIFTSTVVARKVLETVNEWEKTRTTYRGVSVSYSSDPCEKELNLTKNKCILDRDLDRDRNFNRNFQGGRPNIFRGNTRYMPPRRR</sequence>
<evidence type="ECO:0000256" key="1">
    <source>
        <dbReference type="SAM" id="MobiDB-lite"/>
    </source>
</evidence>
<proteinExistence type="predicted"/>